<organism evidence="2 3">
    <name type="scientific">Epicoccum nigrum</name>
    <name type="common">Soil fungus</name>
    <name type="synonym">Epicoccum purpurascens</name>
    <dbReference type="NCBI Taxonomy" id="105696"/>
    <lineage>
        <taxon>Eukaryota</taxon>
        <taxon>Fungi</taxon>
        <taxon>Dikarya</taxon>
        <taxon>Ascomycota</taxon>
        <taxon>Pezizomycotina</taxon>
        <taxon>Dothideomycetes</taxon>
        <taxon>Pleosporomycetidae</taxon>
        <taxon>Pleosporales</taxon>
        <taxon>Pleosporineae</taxon>
        <taxon>Didymellaceae</taxon>
        <taxon>Epicoccum</taxon>
    </lineage>
</organism>
<name>A0A1Y2LJ92_EPING</name>
<evidence type="ECO:0000313" key="3">
    <source>
        <dbReference type="Proteomes" id="UP000193240"/>
    </source>
</evidence>
<dbReference type="OMA" id="FLMGHDF"/>
<dbReference type="InterPro" id="IPR029063">
    <property type="entry name" value="SAM-dependent_MTases_sf"/>
</dbReference>
<dbReference type="Gene3D" id="1.10.10.10">
    <property type="entry name" value="Winged helix-like DNA-binding domain superfamily/Winged helix DNA-binding domain"/>
    <property type="match status" value="1"/>
</dbReference>
<feature type="domain" description="Methyltransferase" evidence="1">
    <location>
        <begin position="160"/>
        <end position="252"/>
    </location>
</feature>
<reference evidence="2 3" key="1">
    <citation type="journal article" date="2017" name="Genome Announc.">
        <title>Genome sequence of the saprophytic ascomycete Epicoccum nigrum ICMP 19927 strain isolated from New Zealand.</title>
        <authorList>
            <person name="Fokin M."/>
            <person name="Fleetwood D."/>
            <person name="Weir B.S."/>
            <person name="Villas-Boas S.G."/>
        </authorList>
    </citation>
    <scope>NUCLEOTIDE SEQUENCE [LARGE SCALE GENOMIC DNA]</scope>
    <source>
        <strain evidence="2 3">ICMP 19927</strain>
    </source>
</reference>
<accession>A0A1Y2LJ92</accession>
<sequence>MSTTITKERDVATIFNSAVAAAAIGAAWEIGLLDTLRDQDQVDVRKFATEHDLDSGSMEGIVTALAVVNVVERHQGMIVAGRLLDETYQNKSLFHWFALGSGGLFSRMQHVLRNENRVGTFYHRDSAAIAYACRDINRQHFDPVFLAALDGLEYQVHTAVDLGSGAGERLMQILDRYPGATGIGIDLAEPALKLAAAESLERGFGDRLSFYEGDACNMTYRDEFAQVNLMTCFLMGHDFWPRHNCVLALRRLRNAFPKVCRFFLGDTTRVLLDCAGSKHAVTEEDVPIFTLGFEVGHALMGVYLPTMEDWEGVFAEGGWRCVKKHLVQSSYLSVIFELEHS</sequence>
<gene>
    <name evidence="2" type="ORF">B5807_12116</name>
</gene>
<dbReference type="InterPro" id="IPR041698">
    <property type="entry name" value="Methyltransf_25"/>
</dbReference>
<dbReference type="Gene3D" id="3.40.50.150">
    <property type="entry name" value="Vaccinia Virus protein VP39"/>
    <property type="match status" value="1"/>
</dbReference>
<dbReference type="AlphaFoldDB" id="A0A1Y2LJ92"/>
<dbReference type="Proteomes" id="UP000193240">
    <property type="component" value="Unassembled WGS sequence"/>
</dbReference>
<keyword evidence="3" id="KW-1185">Reference proteome</keyword>
<protein>
    <recommendedName>
        <fullName evidence="1">Methyltransferase domain-containing protein</fullName>
    </recommendedName>
</protein>
<dbReference type="EMBL" id="KZ107882">
    <property type="protein sequence ID" value="OSS43257.1"/>
    <property type="molecule type" value="Genomic_DNA"/>
</dbReference>
<dbReference type="Pfam" id="PF13649">
    <property type="entry name" value="Methyltransf_25"/>
    <property type="match status" value="1"/>
</dbReference>
<dbReference type="SUPFAM" id="SSF53335">
    <property type="entry name" value="S-adenosyl-L-methionine-dependent methyltransferases"/>
    <property type="match status" value="1"/>
</dbReference>
<dbReference type="InParanoid" id="A0A1Y2LJ92"/>
<evidence type="ECO:0000313" key="2">
    <source>
        <dbReference type="EMBL" id="OSS43257.1"/>
    </source>
</evidence>
<dbReference type="CDD" id="cd02440">
    <property type="entry name" value="AdoMet_MTases"/>
    <property type="match status" value="1"/>
</dbReference>
<evidence type="ECO:0000259" key="1">
    <source>
        <dbReference type="Pfam" id="PF13649"/>
    </source>
</evidence>
<dbReference type="InterPro" id="IPR036388">
    <property type="entry name" value="WH-like_DNA-bd_sf"/>
</dbReference>
<proteinExistence type="predicted"/>